<proteinExistence type="predicted"/>
<dbReference type="RefSeq" id="WP_345547422.1">
    <property type="nucleotide sequence ID" value="NZ_BAAAZA010000004.1"/>
</dbReference>
<evidence type="ECO:0000256" key="1">
    <source>
        <dbReference type="SAM" id="MobiDB-lite"/>
    </source>
</evidence>
<comment type="caution">
    <text evidence="2">The sequence shown here is derived from an EMBL/GenBank/DDBJ whole genome shotgun (WGS) entry which is preliminary data.</text>
</comment>
<feature type="region of interest" description="Disordered" evidence="1">
    <location>
        <begin position="1"/>
        <end position="129"/>
    </location>
</feature>
<protein>
    <submittedName>
        <fullName evidence="2">Uncharacterized protein</fullName>
    </submittedName>
</protein>
<gene>
    <name evidence="2" type="ORF">GCM10022207_18740</name>
</gene>
<keyword evidence="3" id="KW-1185">Reference proteome</keyword>
<dbReference type="Proteomes" id="UP001501563">
    <property type="component" value="Unassembled WGS sequence"/>
</dbReference>
<accession>A0ABP7JX39</accession>
<dbReference type="EMBL" id="BAAAZA010000004">
    <property type="protein sequence ID" value="GAA3855651.1"/>
    <property type="molecule type" value="Genomic_DNA"/>
</dbReference>
<evidence type="ECO:0000313" key="2">
    <source>
        <dbReference type="EMBL" id="GAA3855651.1"/>
    </source>
</evidence>
<sequence length="220" mass="24301">MTEVTPSEGADRREAAGARQERVVRREGSETGRERVVRREGSETGREQVVRPERPETGRERVVRREGSETGREQVVRREGLETRREAGRPERPGPRSGPGGRGEAAVAPRPGVRTAGEPGTRGDLHEAPLLPRDASDELGMRLQHAVGGFVDNPREAVEEADHVMEEAAARLAEALASRRRTLKASWQDTGDGPHATADTEQLRLALRDYRATAERLLRM</sequence>
<reference evidence="3" key="1">
    <citation type="journal article" date="2019" name="Int. J. Syst. Evol. Microbiol.">
        <title>The Global Catalogue of Microorganisms (GCM) 10K type strain sequencing project: providing services to taxonomists for standard genome sequencing and annotation.</title>
        <authorList>
            <consortium name="The Broad Institute Genomics Platform"/>
            <consortium name="The Broad Institute Genome Sequencing Center for Infectious Disease"/>
            <person name="Wu L."/>
            <person name="Ma J."/>
        </authorList>
    </citation>
    <scope>NUCLEOTIDE SEQUENCE [LARGE SCALE GENOMIC DNA]</scope>
    <source>
        <strain evidence="3">JCM 16578</strain>
    </source>
</reference>
<evidence type="ECO:0000313" key="3">
    <source>
        <dbReference type="Proteomes" id="UP001501563"/>
    </source>
</evidence>
<name>A0ABP7JX39_9ACTN</name>
<organism evidence="2 3">
    <name type="scientific">Streptomyces lannensis</name>
    <dbReference type="NCBI Taxonomy" id="766498"/>
    <lineage>
        <taxon>Bacteria</taxon>
        <taxon>Bacillati</taxon>
        <taxon>Actinomycetota</taxon>
        <taxon>Actinomycetes</taxon>
        <taxon>Kitasatosporales</taxon>
        <taxon>Streptomycetaceae</taxon>
        <taxon>Streptomyces</taxon>
    </lineage>
</organism>
<feature type="compositionally biased region" description="Basic and acidic residues" evidence="1">
    <location>
        <begin position="9"/>
        <end position="94"/>
    </location>
</feature>